<feature type="domain" description="DUF7115" evidence="3">
    <location>
        <begin position="1"/>
        <end position="108"/>
    </location>
</feature>
<keyword evidence="1" id="KW-0175">Coiled coil</keyword>
<sequence>MSLPELVQSTLDGESVAARVGLGGDDLLLVTPTRTLVYRAEGLLSDEAVEEYPHDAEHVGVSEGRRKAKITLDYGLDGERTFSVPTKQLDQVLHPVLAGVFNARGITDTGETVKQTYRFSELTIVITSARLIRHIGAAVWDEEYEEYAFEDVTDLDFEEGSVATSVVLTVGGRQERFKTPNDQARAVREGLVSAVCAYHGVDDVDELRAKVAEEAERDDEADTDADADTEGTVSFGDGPGPLDTSGVDGDVTAEDGAESGSEDRGATETVRTPEPGQATETTDRDDDGFGDSGFRSAGVADDAVAEELAELRKVVEKQNERLDRQERTIQQLIEELRQGR</sequence>
<dbReference type="AlphaFoldDB" id="A0A345E6Q0"/>
<dbReference type="RefSeq" id="WP_114586993.1">
    <property type="nucleotide sequence ID" value="NZ_CP031150.1"/>
</dbReference>
<feature type="region of interest" description="Disordered" evidence="2">
    <location>
        <begin position="213"/>
        <end position="298"/>
    </location>
</feature>
<feature type="compositionally biased region" description="Acidic residues" evidence="2">
    <location>
        <begin position="215"/>
        <end position="229"/>
    </location>
</feature>
<feature type="coiled-coil region" evidence="1">
    <location>
        <begin position="305"/>
        <end position="339"/>
    </location>
</feature>
<accession>A0A345E6Q0</accession>
<evidence type="ECO:0000313" key="5">
    <source>
        <dbReference type="Proteomes" id="UP000253273"/>
    </source>
</evidence>
<gene>
    <name evidence="4" type="ORF">DU500_16350</name>
</gene>
<name>A0A345E6Q0_9EURY</name>
<dbReference type="Pfam" id="PF23428">
    <property type="entry name" value="DUF7115"/>
    <property type="match status" value="1"/>
</dbReference>
<proteinExistence type="predicted"/>
<evidence type="ECO:0000256" key="2">
    <source>
        <dbReference type="SAM" id="MobiDB-lite"/>
    </source>
</evidence>
<dbReference type="OrthoDB" id="307384at2157"/>
<dbReference type="Proteomes" id="UP000253273">
    <property type="component" value="Chromosome"/>
</dbReference>
<dbReference type="GeneID" id="37284989"/>
<dbReference type="KEGG" id="haj:DU500_16350"/>
<evidence type="ECO:0000256" key="1">
    <source>
        <dbReference type="SAM" id="Coils"/>
    </source>
</evidence>
<protein>
    <recommendedName>
        <fullName evidence="3">DUF7115 domain-containing protein</fullName>
    </recommendedName>
</protein>
<dbReference type="InterPro" id="IPR055539">
    <property type="entry name" value="DUF7115"/>
</dbReference>
<reference evidence="4 5" key="1">
    <citation type="submission" date="2018-07" db="EMBL/GenBank/DDBJ databases">
        <title>Genome sequences of Haloplanus sp. CBA1113.</title>
        <authorList>
            <person name="Kim Y.B."/>
            <person name="Roh S.W."/>
        </authorList>
    </citation>
    <scope>NUCLEOTIDE SEQUENCE [LARGE SCALE GENOMIC DNA]</scope>
    <source>
        <strain evidence="4 5">CBA1113</strain>
    </source>
</reference>
<evidence type="ECO:0000259" key="3">
    <source>
        <dbReference type="Pfam" id="PF23428"/>
    </source>
</evidence>
<organism evidence="4 5">
    <name type="scientific">Haloplanus rubicundus</name>
    <dbReference type="NCBI Taxonomy" id="1547898"/>
    <lineage>
        <taxon>Archaea</taxon>
        <taxon>Methanobacteriati</taxon>
        <taxon>Methanobacteriota</taxon>
        <taxon>Stenosarchaea group</taxon>
        <taxon>Halobacteria</taxon>
        <taxon>Halobacteriales</taxon>
        <taxon>Haloferacaceae</taxon>
        <taxon>Haloplanus</taxon>
    </lineage>
</organism>
<dbReference type="EMBL" id="CP031150">
    <property type="protein sequence ID" value="AXG07872.1"/>
    <property type="molecule type" value="Genomic_DNA"/>
</dbReference>
<evidence type="ECO:0000313" key="4">
    <source>
        <dbReference type="EMBL" id="AXG07872.1"/>
    </source>
</evidence>
<keyword evidence="5" id="KW-1185">Reference proteome</keyword>